<accession>A0ACC3ABQ6</accession>
<evidence type="ECO:0000313" key="1">
    <source>
        <dbReference type="EMBL" id="KAJ9659146.1"/>
    </source>
</evidence>
<proteinExistence type="predicted"/>
<dbReference type="Proteomes" id="UP001172386">
    <property type="component" value="Unassembled WGS sequence"/>
</dbReference>
<keyword evidence="2" id="KW-1185">Reference proteome</keyword>
<protein>
    <submittedName>
        <fullName evidence="1">Uncharacterized protein</fullName>
    </submittedName>
</protein>
<comment type="caution">
    <text evidence="1">The sequence shown here is derived from an EMBL/GenBank/DDBJ whole genome shotgun (WGS) entry which is preliminary data.</text>
</comment>
<evidence type="ECO:0000313" key="2">
    <source>
        <dbReference type="Proteomes" id="UP001172386"/>
    </source>
</evidence>
<name>A0ACC3ABQ6_9EURO</name>
<sequence>MTFTPMPKVVRNLRTQEAAVAGGLVNIFPTKVVDMSFYTPMEQGNMPEGLQEIWLQRQQAREQYSKTKSDLDEALSQRSQTPMLSTKQLQLKDSEIEELRRQLDFLKAQIQRQEQVLQNQSIRIQQQAETIHVHSQEMSKPRVDKMSTTPFRGYSGSGDNDPNPMRVPPPMYSQAVPSATGQGSYQTKWGTIVSDQPQNRRPSQPTPVATFPSNSTNSIQSPRQKRGNVYAANDQGSPIPVSQMNNLSIRPRGDTGSNIFATPSHLAQGQLGPRISNHTPSTSTSPGQGLLPPAPPQSPVRPDSAASKARSTRSGALIPALIPYLLTPKDDSIVQQWKRLFDMAIKFAYDHVNVPSNQWDSKLPQGLKNRLMAAATKTTAARLLSTQNTRFFLVARIILEWIDRFVFKEDSFAGLDPQTDHAIKTTRSKIFSDTPAPIKFVFLRDIATSSQKLRNHANYQDFLNTRSHERATQLWNFIRPLKFAQTDGDWEDMHNLMQEAHKVAELQLCDVAEYRFFFNNANDSFNSVTMINMDDQFGYMSDDEVMARKGAVRLSVVPQVMSRITSAEGQGNTRVLLKAGVLVKFKDHMIKDLLKKRN</sequence>
<organism evidence="1 2">
    <name type="scientific">Neophaeococcomyces mojaviensis</name>
    <dbReference type="NCBI Taxonomy" id="3383035"/>
    <lineage>
        <taxon>Eukaryota</taxon>
        <taxon>Fungi</taxon>
        <taxon>Dikarya</taxon>
        <taxon>Ascomycota</taxon>
        <taxon>Pezizomycotina</taxon>
        <taxon>Eurotiomycetes</taxon>
        <taxon>Chaetothyriomycetidae</taxon>
        <taxon>Chaetothyriales</taxon>
        <taxon>Chaetothyriales incertae sedis</taxon>
        <taxon>Neophaeococcomyces</taxon>
    </lineage>
</organism>
<reference evidence="1" key="1">
    <citation type="submission" date="2022-10" db="EMBL/GenBank/DDBJ databases">
        <title>Culturing micro-colonial fungi from biological soil crusts in the Mojave desert and describing Neophaeococcomyces mojavensis, and introducing the new genera and species Taxawa tesnikishii.</title>
        <authorList>
            <person name="Kurbessoian T."/>
            <person name="Stajich J.E."/>
        </authorList>
    </citation>
    <scope>NUCLEOTIDE SEQUENCE</scope>
    <source>
        <strain evidence="1">JES_112</strain>
    </source>
</reference>
<dbReference type="EMBL" id="JAPDRQ010000043">
    <property type="protein sequence ID" value="KAJ9659146.1"/>
    <property type="molecule type" value="Genomic_DNA"/>
</dbReference>
<gene>
    <name evidence="1" type="ORF">H2198_003288</name>
</gene>